<sequence>MESDKLFDPRDCESGNYRVGAYGGIDTPTLHLHAPKAGLHPPRRRRLHFLPMVWNTLLPWALFLLTYSAAESRLNYSDPLVCNVVLGTGLLMVLATFLAFISTRAMKGGIFVSVEREPSWILFLAVSLLAAWLTGYVAGSFSFASMQDYYEMDRLHNYTNIDPTVSRGVQLMDAGVIAFVPGTKLEISKSIGFQNGEVFCVAPITFGDVPSVTLDFWAVGKDCCSAGGGDFRCAGFGNPRAHGGRRVLDSRQETFYRLAVQKAVAGFGVTATHPLFFTWEVESSASLNKLLLSATTDFRAWMVIYLIFQIFLVLMAVAVFSRIP</sequence>
<proteinExistence type="predicted"/>
<evidence type="ECO:0000313" key="3">
    <source>
        <dbReference type="Proteomes" id="UP000626109"/>
    </source>
</evidence>
<dbReference type="AlphaFoldDB" id="A0A813M242"/>
<keyword evidence="1" id="KW-1133">Transmembrane helix</keyword>
<protein>
    <submittedName>
        <fullName evidence="2">Uncharacterized protein</fullName>
    </submittedName>
</protein>
<reference evidence="2" key="1">
    <citation type="submission" date="2021-02" db="EMBL/GenBank/DDBJ databases">
        <authorList>
            <person name="Dougan E. K."/>
            <person name="Rhodes N."/>
            <person name="Thang M."/>
            <person name="Chan C."/>
        </authorList>
    </citation>
    <scope>NUCLEOTIDE SEQUENCE</scope>
</reference>
<gene>
    <name evidence="2" type="ORF">PGLA2088_LOCUS50520</name>
</gene>
<feature type="transmembrane region" description="Helical" evidence="1">
    <location>
        <begin position="298"/>
        <end position="320"/>
    </location>
</feature>
<comment type="caution">
    <text evidence="2">The sequence shown here is derived from an EMBL/GenBank/DDBJ whole genome shotgun (WGS) entry which is preliminary data.</text>
</comment>
<feature type="transmembrane region" description="Helical" evidence="1">
    <location>
        <begin position="49"/>
        <end position="68"/>
    </location>
</feature>
<feature type="transmembrane region" description="Helical" evidence="1">
    <location>
        <begin position="80"/>
        <end position="101"/>
    </location>
</feature>
<keyword evidence="1" id="KW-0812">Transmembrane</keyword>
<organism evidence="2 3">
    <name type="scientific">Polarella glacialis</name>
    <name type="common">Dinoflagellate</name>
    <dbReference type="NCBI Taxonomy" id="89957"/>
    <lineage>
        <taxon>Eukaryota</taxon>
        <taxon>Sar</taxon>
        <taxon>Alveolata</taxon>
        <taxon>Dinophyceae</taxon>
        <taxon>Suessiales</taxon>
        <taxon>Suessiaceae</taxon>
        <taxon>Polarella</taxon>
    </lineage>
</organism>
<keyword evidence="1" id="KW-0472">Membrane</keyword>
<evidence type="ECO:0000256" key="1">
    <source>
        <dbReference type="SAM" id="Phobius"/>
    </source>
</evidence>
<dbReference type="EMBL" id="CAJNNW010037399">
    <property type="protein sequence ID" value="CAE8741536.1"/>
    <property type="molecule type" value="Genomic_DNA"/>
</dbReference>
<accession>A0A813M242</accession>
<feature type="transmembrane region" description="Helical" evidence="1">
    <location>
        <begin position="121"/>
        <end position="144"/>
    </location>
</feature>
<evidence type="ECO:0000313" key="2">
    <source>
        <dbReference type="EMBL" id="CAE8741536.1"/>
    </source>
</evidence>
<name>A0A813M242_POLGL</name>
<dbReference type="Proteomes" id="UP000626109">
    <property type="component" value="Unassembled WGS sequence"/>
</dbReference>